<dbReference type="AlphaFoldDB" id="A0A9Q3HH94"/>
<organism evidence="2 3">
    <name type="scientific">Austropuccinia psidii MF-1</name>
    <dbReference type="NCBI Taxonomy" id="1389203"/>
    <lineage>
        <taxon>Eukaryota</taxon>
        <taxon>Fungi</taxon>
        <taxon>Dikarya</taxon>
        <taxon>Basidiomycota</taxon>
        <taxon>Pucciniomycotina</taxon>
        <taxon>Pucciniomycetes</taxon>
        <taxon>Pucciniales</taxon>
        <taxon>Sphaerophragmiaceae</taxon>
        <taxon>Austropuccinia</taxon>
    </lineage>
</organism>
<evidence type="ECO:0000256" key="1">
    <source>
        <dbReference type="SAM" id="MobiDB-lite"/>
    </source>
</evidence>
<protein>
    <submittedName>
        <fullName evidence="2">Uncharacterized protein</fullName>
    </submittedName>
</protein>
<proteinExistence type="predicted"/>
<dbReference type="OrthoDB" id="5582182at2759"/>
<evidence type="ECO:0000313" key="2">
    <source>
        <dbReference type="EMBL" id="MBW0505373.1"/>
    </source>
</evidence>
<keyword evidence="3" id="KW-1185">Reference proteome</keyword>
<feature type="region of interest" description="Disordered" evidence="1">
    <location>
        <begin position="119"/>
        <end position="148"/>
    </location>
</feature>
<feature type="compositionally biased region" description="Basic and acidic residues" evidence="1">
    <location>
        <begin position="39"/>
        <end position="53"/>
    </location>
</feature>
<name>A0A9Q3HH94_9BASI</name>
<dbReference type="EMBL" id="AVOT02018460">
    <property type="protein sequence ID" value="MBW0505373.1"/>
    <property type="molecule type" value="Genomic_DNA"/>
</dbReference>
<feature type="compositionally biased region" description="Polar residues" evidence="1">
    <location>
        <begin position="134"/>
        <end position="148"/>
    </location>
</feature>
<sequence>MYRSGLETRLFEQLDSPSGKFDSLQELMEINVELDTSYHERHKETGSNQDKKRLVTGFNPSRPPQDSCFKRLHLKNSKKGQNIQASKDTPHASLLNKDNKLIGSEKERRIEEGLCTSCGGKHPIEKCFKRPKSRQGSSQGFPKNQGQA</sequence>
<gene>
    <name evidence="2" type="ORF">O181_045088</name>
</gene>
<evidence type="ECO:0000313" key="3">
    <source>
        <dbReference type="Proteomes" id="UP000765509"/>
    </source>
</evidence>
<dbReference type="Proteomes" id="UP000765509">
    <property type="component" value="Unassembled WGS sequence"/>
</dbReference>
<reference evidence="2" key="1">
    <citation type="submission" date="2021-03" db="EMBL/GenBank/DDBJ databases">
        <title>Draft genome sequence of rust myrtle Austropuccinia psidii MF-1, a brazilian biotype.</title>
        <authorList>
            <person name="Quecine M.C."/>
            <person name="Pachon D.M.R."/>
            <person name="Bonatelli M.L."/>
            <person name="Correr F.H."/>
            <person name="Franceschini L.M."/>
            <person name="Leite T.F."/>
            <person name="Margarido G.R.A."/>
            <person name="Almeida C.A."/>
            <person name="Ferrarezi J.A."/>
            <person name="Labate C.A."/>
        </authorList>
    </citation>
    <scope>NUCLEOTIDE SEQUENCE</scope>
    <source>
        <strain evidence="2">MF-1</strain>
    </source>
</reference>
<accession>A0A9Q3HH94</accession>
<feature type="region of interest" description="Disordered" evidence="1">
    <location>
        <begin position="39"/>
        <end position="67"/>
    </location>
</feature>
<comment type="caution">
    <text evidence="2">The sequence shown here is derived from an EMBL/GenBank/DDBJ whole genome shotgun (WGS) entry which is preliminary data.</text>
</comment>